<protein>
    <submittedName>
        <fullName evidence="2">Phospholipase D-like domain-containing protein</fullName>
    </submittedName>
</protein>
<accession>A0ABV9HUU1</accession>
<feature type="domain" description="Phospholipase D-like" evidence="1">
    <location>
        <begin position="15"/>
        <end position="128"/>
    </location>
</feature>
<evidence type="ECO:0000259" key="1">
    <source>
        <dbReference type="Pfam" id="PF13091"/>
    </source>
</evidence>
<evidence type="ECO:0000313" key="2">
    <source>
        <dbReference type="EMBL" id="MFC4633480.1"/>
    </source>
</evidence>
<evidence type="ECO:0000313" key="3">
    <source>
        <dbReference type="Proteomes" id="UP001596043"/>
    </source>
</evidence>
<dbReference type="SUPFAM" id="SSF56024">
    <property type="entry name" value="Phospholipase D/nuclease"/>
    <property type="match status" value="1"/>
</dbReference>
<sequence length="289" mass="33287">MSFLTDEALAEEIYDTIYYAEKFILILSPFIQLDDYFKNEVFKTHLNNAQVQIIIGFGKNESNVSRSFKKQDIEYFTQFPNITIVYIPNLHAKYYGNENKAIVTSMNLIDYSFINNIEFGVMATKKLLTSNTFFETAQKTCFSVLEKDGYTIYVKRPKYKKKLLLGKDYVGSEIELDLILDISKGKDIQQIPLSSFEHEKYVNAAIKSERAGRDVSKEKDNSQKQNGHCIRCKTNIPLSIEKPLCNNCYKIWAKFGDSSYPENYCVSCGKNHNANFSKPACYSCYKTIN</sequence>
<dbReference type="Pfam" id="PF13091">
    <property type="entry name" value="PLDc_2"/>
    <property type="match status" value="1"/>
</dbReference>
<dbReference type="Gene3D" id="3.30.870.10">
    <property type="entry name" value="Endonuclease Chain A"/>
    <property type="match status" value="1"/>
</dbReference>
<reference evidence="3" key="1">
    <citation type="journal article" date="2019" name="Int. J. Syst. Evol. Microbiol.">
        <title>The Global Catalogue of Microorganisms (GCM) 10K type strain sequencing project: providing services to taxonomists for standard genome sequencing and annotation.</title>
        <authorList>
            <consortium name="The Broad Institute Genomics Platform"/>
            <consortium name="The Broad Institute Genome Sequencing Center for Infectious Disease"/>
            <person name="Wu L."/>
            <person name="Ma J."/>
        </authorList>
    </citation>
    <scope>NUCLEOTIDE SEQUENCE [LARGE SCALE GENOMIC DNA]</scope>
    <source>
        <strain evidence="3">YJ-61-S</strain>
    </source>
</reference>
<name>A0ABV9HUU1_9FLAO</name>
<dbReference type="InterPro" id="IPR025202">
    <property type="entry name" value="PLD-like_dom"/>
</dbReference>
<proteinExistence type="predicted"/>
<dbReference type="Proteomes" id="UP001596043">
    <property type="component" value="Unassembled WGS sequence"/>
</dbReference>
<organism evidence="2 3">
    <name type="scientific">Dokdonia ponticola</name>
    <dbReference type="NCBI Taxonomy" id="2041041"/>
    <lineage>
        <taxon>Bacteria</taxon>
        <taxon>Pseudomonadati</taxon>
        <taxon>Bacteroidota</taxon>
        <taxon>Flavobacteriia</taxon>
        <taxon>Flavobacteriales</taxon>
        <taxon>Flavobacteriaceae</taxon>
        <taxon>Dokdonia</taxon>
    </lineage>
</organism>
<comment type="caution">
    <text evidence="2">The sequence shown here is derived from an EMBL/GenBank/DDBJ whole genome shotgun (WGS) entry which is preliminary data.</text>
</comment>
<dbReference type="RefSeq" id="WP_379977686.1">
    <property type="nucleotide sequence ID" value="NZ_JBHSFV010000002.1"/>
</dbReference>
<gene>
    <name evidence="2" type="ORF">ACFO3O_06155</name>
</gene>
<dbReference type="EMBL" id="JBHSFV010000002">
    <property type="protein sequence ID" value="MFC4633480.1"/>
    <property type="molecule type" value="Genomic_DNA"/>
</dbReference>
<keyword evidence="3" id="KW-1185">Reference proteome</keyword>